<gene>
    <name evidence="3" type="ORF">BST96_06570</name>
</gene>
<dbReference type="InterPro" id="IPR002469">
    <property type="entry name" value="Peptidase_S9B_N"/>
</dbReference>
<evidence type="ECO:0000259" key="2">
    <source>
        <dbReference type="Pfam" id="PF00930"/>
    </source>
</evidence>
<dbReference type="SUPFAM" id="SSF53474">
    <property type="entry name" value="alpha/beta-Hydrolases"/>
    <property type="match status" value="1"/>
</dbReference>
<dbReference type="EMBL" id="CP019343">
    <property type="protein sequence ID" value="ARN73804.1"/>
    <property type="molecule type" value="Genomic_DNA"/>
</dbReference>
<dbReference type="Pfam" id="PF00930">
    <property type="entry name" value="DPPIV_N"/>
    <property type="match status" value="1"/>
</dbReference>
<dbReference type="InterPro" id="IPR029058">
    <property type="entry name" value="AB_hydrolase_fold"/>
</dbReference>
<dbReference type="GO" id="GO:0008236">
    <property type="term" value="F:serine-type peptidase activity"/>
    <property type="evidence" value="ECO:0007669"/>
    <property type="project" value="InterPro"/>
</dbReference>
<dbReference type="Gene3D" id="3.40.50.1820">
    <property type="entry name" value="alpha/beta hydrolase"/>
    <property type="match status" value="1"/>
</dbReference>
<keyword evidence="4" id="KW-1185">Reference proteome</keyword>
<dbReference type="GO" id="GO:0008239">
    <property type="term" value="F:dipeptidyl-peptidase activity"/>
    <property type="evidence" value="ECO:0007669"/>
    <property type="project" value="TreeGrafter"/>
</dbReference>
<dbReference type="SUPFAM" id="SSF82171">
    <property type="entry name" value="DPP6 N-terminal domain-like"/>
    <property type="match status" value="1"/>
</dbReference>
<sequence length="734" mass="81835">MCWAVSPTGDNDSKLIKQYRLVDAALVTNRPAFDHERLAQALAGVSDEQVDAGNLPISTISMELTHSSSEHVQMVDSIQFSAFGLHWIYNESTGVCKEQQVLPGGWEVSPDGTQAVFVRKDNLWVSDLVTKKERQLTHDGEATYAYGAMSTAWGVVNDICSLQVCWSPDSNTVFTLQRDTRRVKSLPIVHHVPADGSIRPQLEEIKVAYPGDDHTEELRLLAINLETGDIQAADYPQIPSTRNGYGFFTSKLGWWGNNSRHAYFVDMARDYKAVRVVEFDTHTGATRILIEEHSTTQINLMLGGDDHPTLLPLPESQELLWFSERTGWGHIYLYDLNTGDLKNTLTAGDWLVRNIAGVDLKRREVFVQTAGRDKMVDPYYRDLVRINMDNAELTPLVVSNHDNVTIVPTEFSVGIARLSKDVKASSGIQPNGDFAVVTRSRADQIPVSFLVDRNGEQIMTLEVTDTSALPLNWQWPEPVKLLAADGQTDIYGLVFRPSYFSADQVYPVISLGFNNPEIPWVGKGAFTNDIAGGWPTMDAMALAELGFIVVKIDGRGTTLRHKAFHDESYGAFQTASNIDDHVTGIRQLAERYAYMDLNRVGISAHTSGGSGCIEGMLRYPDFFKVGVSSCVHDWRMMSAPMMSEKYEGFPGMEGYLPAEARIEALKGKLLLIHGMLDWCIPPASTFRLVEALQKADKDFDMLLMPNVGHDSNAYILRRTWDYFVTHLLGEAPSN</sequence>
<dbReference type="Proteomes" id="UP000193450">
    <property type="component" value="Chromosome"/>
</dbReference>
<dbReference type="InterPro" id="IPR050278">
    <property type="entry name" value="Serine_Prot_S9B/DPPIV"/>
</dbReference>
<accession>A0A1X9N9P7</accession>
<evidence type="ECO:0000313" key="3">
    <source>
        <dbReference type="EMBL" id="ARN73804.1"/>
    </source>
</evidence>
<dbReference type="AlphaFoldDB" id="A0A1X9N9P7"/>
<protein>
    <recommendedName>
        <fullName evidence="5">Peptidase S9</fullName>
    </recommendedName>
</protein>
<dbReference type="PANTHER" id="PTHR11731">
    <property type="entry name" value="PROTEASE FAMILY S9B,C DIPEPTIDYL-PEPTIDASE IV-RELATED"/>
    <property type="match status" value="1"/>
</dbReference>
<dbReference type="GO" id="GO:0006508">
    <property type="term" value="P:proteolysis"/>
    <property type="evidence" value="ECO:0007669"/>
    <property type="project" value="InterPro"/>
</dbReference>
<name>A0A1X9N9P7_9GAMM</name>
<reference evidence="3 4" key="1">
    <citation type="submission" date="2016-11" db="EMBL/GenBank/DDBJ databases">
        <title>Trade-off between light-utilization and light-protection in marine flavobacteria.</title>
        <authorList>
            <person name="Kumagai Y."/>
        </authorList>
    </citation>
    <scope>NUCLEOTIDE SEQUENCE [LARGE SCALE GENOMIC DNA]</scope>
    <source>
        <strain evidence="3 4">NBRC 107125</strain>
    </source>
</reference>
<dbReference type="STRING" id="716816.BST96_06570"/>
<dbReference type="PANTHER" id="PTHR11731:SF193">
    <property type="entry name" value="DIPEPTIDYL PEPTIDASE 9"/>
    <property type="match status" value="1"/>
</dbReference>
<evidence type="ECO:0000259" key="1">
    <source>
        <dbReference type="Pfam" id="PF00326"/>
    </source>
</evidence>
<proteinExistence type="predicted"/>
<evidence type="ECO:0000313" key="4">
    <source>
        <dbReference type="Proteomes" id="UP000193450"/>
    </source>
</evidence>
<dbReference type="KEGG" id="osg:BST96_06570"/>
<dbReference type="Gene3D" id="2.140.10.30">
    <property type="entry name" value="Dipeptidylpeptidase IV, N-terminal domain"/>
    <property type="match status" value="1"/>
</dbReference>
<feature type="domain" description="Peptidase S9 prolyl oligopeptidase catalytic" evidence="1">
    <location>
        <begin position="541"/>
        <end position="727"/>
    </location>
</feature>
<feature type="domain" description="Dipeptidylpeptidase IV N-terminal" evidence="2">
    <location>
        <begin position="79"/>
        <end position="403"/>
    </location>
</feature>
<dbReference type="Pfam" id="PF00326">
    <property type="entry name" value="Peptidase_S9"/>
    <property type="match status" value="1"/>
</dbReference>
<evidence type="ECO:0008006" key="5">
    <source>
        <dbReference type="Google" id="ProtNLM"/>
    </source>
</evidence>
<organism evidence="3 4">
    <name type="scientific">Oceanicoccus sagamiensis</name>
    <dbReference type="NCBI Taxonomy" id="716816"/>
    <lineage>
        <taxon>Bacteria</taxon>
        <taxon>Pseudomonadati</taxon>
        <taxon>Pseudomonadota</taxon>
        <taxon>Gammaproteobacteria</taxon>
        <taxon>Cellvibrionales</taxon>
        <taxon>Spongiibacteraceae</taxon>
        <taxon>Oceanicoccus</taxon>
    </lineage>
</organism>
<dbReference type="InterPro" id="IPR001375">
    <property type="entry name" value="Peptidase_S9_cat"/>
</dbReference>